<evidence type="ECO:0000313" key="2">
    <source>
        <dbReference type="EMBL" id="CPR07057.1"/>
    </source>
</evidence>
<sequence length="88" mass="8881" precursor="true">MRAVVVTVASVIVSVLLGVPGVARADPCVNGTVSPGGPGGDVFMCLDRGWVHVVPYGANGYGPDQPLPPACARFADKFMCPVEGPASG</sequence>
<reference evidence="2 3" key="1">
    <citation type="submission" date="2015-03" db="EMBL/GenBank/DDBJ databases">
        <authorList>
            <person name="Murphy D."/>
        </authorList>
    </citation>
    <scope>NUCLEOTIDE SEQUENCE [LARGE SCALE GENOMIC DNA]</scope>
    <source>
        <strain evidence="2 3">DSM 44277</strain>
    </source>
</reference>
<feature type="signal peptide" evidence="1">
    <location>
        <begin position="1"/>
        <end position="25"/>
    </location>
</feature>
<accession>A0A0U0W493</accession>
<name>A0A0U0W493_MYCBE</name>
<keyword evidence="1" id="KW-0732">Signal</keyword>
<feature type="chain" id="PRO_5006703718" description="Secreted protein" evidence="1">
    <location>
        <begin position="26"/>
        <end position="88"/>
    </location>
</feature>
<evidence type="ECO:0000313" key="3">
    <source>
        <dbReference type="Proteomes" id="UP000198875"/>
    </source>
</evidence>
<evidence type="ECO:0008006" key="4">
    <source>
        <dbReference type="Google" id="ProtNLM"/>
    </source>
</evidence>
<dbReference type="OrthoDB" id="4735649at2"/>
<protein>
    <recommendedName>
        <fullName evidence="4">Secreted protein</fullName>
    </recommendedName>
</protein>
<dbReference type="EMBL" id="CSTD01000001">
    <property type="protein sequence ID" value="CPR07057.1"/>
    <property type="molecule type" value="Genomic_DNA"/>
</dbReference>
<dbReference type="RefSeq" id="WP_085181580.1">
    <property type="nucleotide sequence ID" value="NZ_CSTD01000001.1"/>
</dbReference>
<organism evidence="2 3">
    <name type="scientific">Mycobacterium bohemicum DSM 44277</name>
    <dbReference type="NCBI Taxonomy" id="1236609"/>
    <lineage>
        <taxon>Bacteria</taxon>
        <taxon>Bacillati</taxon>
        <taxon>Actinomycetota</taxon>
        <taxon>Actinomycetes</taxon>
        <taxon>Mycobacteriales</taxon>
        <taxon>Mycobacteriaceae</taxon>
        <taxon>Mycobacterium</taxon>
    </lineage>
</organism>
<proteinExistence type="predicted"/>
<gene>
    <name evidence="2" type="ORF">BN971_00921</name>
</gene>
<evidence type="ECO:0000256" key="1">
    <source>
        <dbReference type="SAM" id="SignalP"/>
    </source>
</evidence>
<dbReference type="Proteomes" id="UP000198875">
    <property type="component" value="Unassembled WGS sequence"/>
</dbReference>
<dbReference type="AlphaFoldDB" id="A0A0U0W493"/>